<dbReference type="Gene3D" id="3.10.580.10">
    <property type="entry name" value="CBS-domain"/>
    <property type="match status" value="1"/>
</dbReference>
<proteinExistence type="inferred from homology"/>
<dbReference type="InterPro" id="IPR046348">
    <property type="entry name" value="SIS_dom_sf"/>
</dbReference>
<dbReference type="InterPro" id="IPR000644">
    <property type="entry name" value="CBS_dom"/>
</dbReference>
<evidence type="ECO:0000259" key="7">
    <source>
        <dbReference type="PROSITE" id="PS51464"/>
    </source>
</evidence>
<evidence type="ECO:0000256" key="5">
    <source>
        <dbReference type="PROSITE-ProRule" id="PRU00703"/>
    </source>
</evidence>
<evidence type="ECO:0000256" key="1">
    <source>
        <dbReference type="ARBA" id="ARBA00008165"/>
    </source>
</evidence>
<evidence type="ECO:0000313" key="8">
    <source>
        <dbReference type="EMBL" id="RZF21793.1"/>
    </source>
</evidence>
<dbReference type="PANTHER" id="PTHR42745:SF1">
    <property type="entry name" value="ARABINOSE 5-PHOSPHATE ISOMERASE KDSD"/>
    <property type="match status" value="1"/>
</dbReference>
<dbReference type="InterPro" id="IPR046342">
    <property type="entry name" value="CBS_dom_sf"/>
</dbReference>
<dbReference type="CDD" id="cd05014">
    <property type="entry name" value="SIS_Kpsf"/>
    <property type="match status" value="1"/>
</dbReference>
<feature type="domain" description="CBS" evidence="6">
    <location>
        <begin position="271"/>
        <end position="321"/>
    </location>
</feature>
<dbReference type="InterPro" id="IPR035474">
    <property type="entry name" value="SIS_Kpsf"/>
</dbReference>
<dbReference type="Pfam" id="PF01380">
    <property type="entry name" value="SIS"/>
    <property type="match status" value="1"/>
</dbReference>
<dbReference type="PANTHER" id="PTHR42745">
    <property type="match status" value="1"/>
</dbReference>
<gene>
    <name evidence="8" type="ORF">DAY19_08880</name>
</gene>
<sequence>MDHFSQMKEVLKLEADSINRVIGLLDEQMCNKLTNVFEFLHAKGGQMVLCGVGKSGLIGEKLSSTFSSLGLRSIFLHPTEALHGDLGRTSENDAIIFLSKSGTTSEIMKLMPFLRIHKDHRIALVGDLSKAIAKECGIAFDCSVEREACINDLAPTTSSTVALAMGDAIAVAYEKFVGLSKEGFAINHPGGKLGKSLTMKVRDLMWPLKESPILTSEKLLKDAVLEMTNKPLGALAVMDNNKFSGILVEGDIRRSIAKEENALEKPLSEIMTKEPKYITSNELAMDALKLMEQNKIYVLPVITDGKFEGFIRMHDLLKEGF</sequence>
<dbReference type="Proteomes" id="UP000443582">
    <property type="component" value="Unassembled WGS sequence"/>
</dbReference>
<dbReference type="SMART" id="SM00116">
    <property type="entry name" value="CBS"/>
    <property type="match status" value="2"/>
</dbReference>
<dbReference type="SUPFAM" id="SSF54631">
    <property type="entry name" value="CBS-domain pair"/>
    <property type="match status" value="1"/>
</dbReference>
<dbReference type="PROSITE" id="PS51371">
    <property type="entry name" value="CBS"/>
    <property type="match status" value="2"/>
</dbReference>
<keyword evidence="3 5" id="KW-0129">CBS domain</keyword>
<dbReference type="PROSITE" id="PS51464">
    <property type="entry name" value="SIS"/>
    <property type="match status" value="1"/>
</dbReference>
<dbReference type="EMBL" id="QDKL01000002">
    <property type="protein sequence ID" value="RZF21793.1"/>
    <property type="molecule type" value="Genomic_DNA"/>
</dbReference>
<keyword evidence="2" id="KW-0677">Repeat</keyword>
<dbReference type="PIRSF" id="PIRSF004692">
    <property type="entry name" value="KdsD_KpsF"/>
    <property type="match status" value="1"/>
</dbReference>
<organism evidence="8 9">
    <name type="scientific">Halobacteriovorax vibrionivorans</name>
    <dbReference type="NCBI Taxonomy" id="2152716"/>
    <lineage>
        <taxon>Bacteria</taxon>
        <taxon>Pseudomonadati</taxon>
        <taxon>Bdellovibrionota</taxon>
        <taxon>Bacteriovoracia</taxon>
        <taxon>Bacteriovoracales</taxon>
        <taxon>Halobacteriovoraceae</taxon>
        <taxon>Halobacteriovorax</taxon>
    </lineage>
</organism>
<comment type="similarity">
    <text evidence="1 4">Belongs to the SIS family. GutQ/KpsF subfamily.</text>
</comment>
<evidence type="ECO:0000259" key="6">
    <source>
        <dbReference type="PROSITE" id="PS51371"/>
    </source>
</evidence>
<dbReference type="Pfam" id="PF00571">
    <property type="entry name" value="CBS"/>
    <property type="match status" value="2"/>
</dbReference>
<comment type="caution">
    <text evidence="8">The sequence shown here is derived from an EMBL/GenBank/DDBJ whole genome shotgun (WGS) entry which is preliminary data.</text>
</comment>
<dbReference type="SUPFAM" id="SSF53697">
    <property type="entry name" value="SIS domain"/>
    <property type="match status" value="1"/>
</dbReference>
<evidence type="ECO:0000256" key="2">
    <source>
        <dbReference type="ARBA" id="ARBA00022737"/>
    </source>
</evidence>
<dbReference type="CDD" id="cd04604">
    <property type="entry name" value="CBS_pair_SIS_assoc"/>
    <property type="match status" value="1"/>
</dbReference>
<reference evidence="9" key="1">
    <citation type="journal article" date="2019" name="Int. J. Syst. Evol. Microbiol.">
        <title>Halobacteriovorax valvorus sp. nov., a novel prokaryotic predator isolated from coastal seawater of China.</title>
        <authorList>
            <person name="Chen M.-X."/>
        </authorList>
    </citation>
    <scope>NUCLEOTIDE SEQUENCE [LARGE SCALE GENOMIC DNA]</scope>
    <source>
        <strain evidence="9">BL9</strain>
    </source>
</reference>
<dbReference type="NCBIfam" id="TIGR00393">
    <property type="entry name" value="kpsF"/>
    <property type="match status" value="1"/>
</dbReference>
<protein>
    <submittedName>
        <fullName evidence="8">KpsF/GutQ family sugar-phosphate isomerase</fullName>
    </submittedName>
</protein>
<evidence type="ECO:0000313" key="9">
    <source>
        <dbReference type="Proteomes" id="UP000443582"/>
    </source>
</evidence>
<accession>A0ABY0IFS8</accession>
<name>A0ABY0IFS8_9BACT</name>
<dbReference type="InterPro" id="IPR004800">
    <property type="entry name" value="KdsD/KpsF-type"/>
</dbReference>
<keyword evidence="9" id="KW-1185">Reference proteome</keyword>
<evidence type="ECO:0000256" key="3">
    <source>
        <dbReference type="ARBA" id="ARBA00023122"/>
    </source>
</evidence>
<feature type="domain" description="CBS" evidence="6">
    <location>
        <begin position="205"/>
        <end position="263"/>
    </location>
</feature>
<dbReference type="Gene3D" id="3.40.50.10490">
    <property type="entry name" value="Glucose-6-phosphate isomerase like protein, domain 1"/>
    <property type="match status" value="1"/>
</dbReference>
<evidence type="ECO:0000256" key="4">
    <source>
        <dbReference type="PIRNR" id="PIRNR004692"/>
    </source>
</evidence>
<dbReference type="InterPro" id="IPR050986">
    <property type="entry name" value="GutQ/KpsF_isomerases"/>
</dbReference>
<dbReference type="RefSeq" id="WP_115361540.1">
    <property type="nucleotide sequence ID" value="NZ_QDKL01000002.1"/>
</dbReference>
<dbReference type="GO" id="GO:0016853">
    <property type="term" value="F:isomerase activity"/>
    <property type="evidence" value="ECO:0007669"/>
    <property type="project" value="UniProtKB-KW"/>
</dbReference>
<dbReference type="InterPro" id="IPR001347">
    <property type="entry name" value="SIS_dom"/>
</dbReference>
<feature type="domain" description="SIS" evidence="7">
    <location>
        <begin position="36"/>
        <end position="189"/>
    </location>
</feature>
<keyword evidence="8" id="KW-0413">Isomerase</keyword>